<dbReference type="EMBL" id="UYSG01001232">
    <property type="protein sequence ID" value="VDL38720.1"/>
    <property type="molecule type" value="Genomic_DNA"/>
</dbReference>
<dbReference type="OrthoDB" id="185175at2759"/>
<evidence type="ECO:0000313" key="3">
    <source>
        <dbReference type="Proteomes" id="UP000274504"/>
    </source>
</evidence>
<dbReference type="InterPro" id="IPR051707">
    <property type="entry name" value="PI-Interact_SigTrans_Reg"/>
</dbReference>
<accession>A0A0R3SFX2</accession>
<dbReference type="InterPro" id="IPR011993">
    <property type="entry name" value="PH-like_dom_sf"/>
</dbReference>
<protein>
    <submittedName>
        <fullName evidence="4">PH domain-containing protein</fullName>
    </submittedName>
</protein>
<dbReference type="SMART" id="SM00233">
    <property type="entry name" value="PH"/>
    <property type="match status" value="1"/>
</dbReference>
<organism evidence="4">
    <name type="scientific">Hymenolepis diminuta</name>
    <name type="common">Rat tapeworm</name>
    <dbReference type="NCBI Taxonomy" id="6216"/>
    <lineage>
        <taxon>Eukaryota</taxon>
        <taxon>Metazoa</taxon>
        <taxon>Spiralia</taxon>
        <taxon>Lophotrochozoa</taxon>
        <taxon>Platyhelminthes</taxon>
        <taxon>Cestoda</taxon>
        <taxon>Eucestoda</taxon>
        <taxon>Cyclophyllidea</taxon>
        <taxon>Hymenolepididae</taxon>
        <taxon>Hymenolepis</taxon>
    </lineage>
</organism>
<name>A0A0R3SFX2_HYMDI</name>
<dbReference type="Pfam" id="PF00169">
    <property type="entry name" value="PH"/>
    <property type="match status" value="1"/>
</dbReference>
<reference evidence="4" key="1">
    <citation type="submission" date="2017-02" db="UniProtKB">
        <authorList>
            <consortium name="WormBaseParasite"/>
        </authorList>
    </citation>
    <scope>IDENTIFICATION</scope>
</reference>
<dbReference type="PANTHER" id="PTHR14336">
    <property type="entry name" value="TANDEM PH DOMAIN CONTAINING PROTEIN"/>
    <property type="match status" value="1"/>
</dbReference>
<evidence type="ECO:0000313" key="2">
    <source>
        <dbReference type="EMBL" id="VDL38720.1"/>
    </source>
</evidence>
<proteinExistence type="predicted"/>
<dbReference type="Gene3D" id="2.30.29.30">
    <property type="entry name" value="Pleckstrin-homology domain (PH domain)/Phosphotyrosine-binding domain (PTB)"/>
    <property type="match status" value="1"/>
</dbReference>
<sequence length="146" mass="16624">MDTSNGSALQIQHSGWLRKQGGKFRTWKRRYFVLRQGSLEYYADSELIRFIDALEIGPPDAMEITLCESDATSEDKAYNFIVKRSKAWGSDQKQSLFLSASTAAERRDWIRAVRKQLYLKMGGGSEFIDTLQHITGKEGDSSLAEY</sequence>
<reference evidence="2 3" key="2">
    <citation type="submission" date="2018-11" db="EMBL/GenBank/DDBJ databases">
        <authorList>
            <consortium name="Pathogen Informatics"/>
        </authorList>
    </citation>
    <scope>NUCLEOTIDE SEQUENCE [LARGE SCALE GENOMIC DNA]</scope>
</reference>
<gene>
    <name evidence="2" type="ORF">HDID_LOCUS3764</name>
</gene>
<feature type="domain" description="PH" evidence="1">
    <location>
        <begin position="10"/>
        <end position="118"/>
    </location>
</feature>
<dbReference type="InterPro" id="IPR001849">
    <property type="entry name" value="PH_domain"/>
</dbReference>
<evidence type="ECO:0000259" key="1">
    <source>
        <dbReference type="PROSITE" id="PS50003"/>
    </source>
</evidence>
<dbReference type="SUPFAM" id="SSF50729">
    <property type="entry name" value="PH domain-like"/>
    <property type="match status" value="1"/>
</dbReference>
<dbReference type="Proteomes" id="UP000274504">
    <property type="component" value="Unassembled WGS sequence"/>
</dbReference>
<dbReference type="PROSITE" id="PS50003">
    <property type="entry name" value="PH_DOMAIN"/>
    <property type="match status" value="1"/>
</dbReference>
<evidence type="ECO:0000313" key="4">
    <source>
        <dbReference type="WBParaSite" id="HDID_0000376601-mRNA-1"/>
    </source>
</evidence>
<dbReference type="STRING" id="6216.A0A0R3SFX2"/>
<dbReference type="WBParaSite" id="HDID_0000376601-mRNA-1">
    <property type="protein sequence ID" value="HDID_0000376601-mRNA-1"/>
    <property type="gene ID" value="HDID_0000376601"/>
</dbReference>
<dbReference type="AlphaFoldDB" id="A0A0R3SFX2"/>